<dbReference type="Proteomes" id="UP000008639">
    <property type="component" value="Chromosome"/>
</dbReference>
<dbReference type="KEGG" id="apn:Asphe3_20300"/>
<reference evidence="1 2" key="1">
    <citation type="journal article" date="2011" name="Stand. Genomic Sci.">
        <title>Complete genome sequence of Arthrobacter phenanthrenivorans type strain (Sphe3).</title>
        <authorList>
            <person name="Kallimanis A."/>
            <person name="Labutti K.M."/>
            <person name="Lapidus A."/>
            <person name="Clum A."/>
            <person name="Lykidis A."/>
            <person name="Mavromatis K."/>
            <person name="Pagani I."/>
            <person name="Liolios K."/>
            <person name="Ivanova N."/>
            <person name="Goodwin L."/>
            <person name="Pitluck S."/>
            <person name="Chen A."/>
            <person name="Palaniappan K."/>
            <person name="Markowitz V."/>
            <person name="Bristow J."/>
            <person name="Velentzas A.D."/>
            <person name="Perisynakis A."/>
            <person name="Ouzounis C.C."/>
            <person name="Kyrpides N.C."/>
            <person name="Koukkou A.I."/>
            <person name="Drainas C."/>
        </authorList>
    </citation>
    <scope>NUCLEOTIDE SEQUENCE [LARGE SCALE GENOMIC DNA]</scope>
    <source>
        <strain evidence="2">DSM 18606 / JCM 16027 / LMG 23796 / Sphe3</strain>
    </source>
</reference>
<protein>
    <submittedName>
        <fullName evidence="1">Uncharacterized protein</fullName>
    </submittedName>
</protein>
<evidence type="ECO:0000313" key="1">
    <source>
        <dbReference type="EMBL" id="ADX73185.1"/>
    </source>
</evidence>
<sequence length="119" mass="12564">MGHPRRCFDGEDQQAQADIILRAGQQGLQGGDGRCGFHVQCNVQRRPQGAGNHKSAEADDVQRAQLHLMERTAPGVPEAGNPSFRIHEQGKPVRLAGAAVDPGGCHAAGDNTLADGRGH</sequence>
<dbReference type="AlphaFoldDB" id="F0M2H5"/>
<gene>
    <name evidence="1" type="ordered locus">Asphe3_20300</name>
</gene>
<organism evidence="1 2">
    <name type="scientific">Pseudarthrobacter phenanthrenivorans (strain DSM 18606 / JCM 16027 / LMG 23796 / Sphe3)</name>
    <name type="common">Arthrobacter phenanthrenivorans</name>
    <dbReference type="NCBI Taxonomy" id="930171"/>
    <lineage>
        <taxon>Bacteria</taxon>
        <taxon>Bacillati</taxon>
        <taxon>Actinomycetota</taxon>
        <taxon>Actinomycetes</taxon>
        <taxon>Micrococcales</taxon>
        <taxon>Micrococcaceae</taxon>
        <taxon>Pseudarthrobacter</taxon>
    </lineage>
</organism>
<dbReference type="STRING" id="930171.Asphe3_20300"/>
<accession>F0M2H5</accession>
<evidence type="ECO:0000313" key="2">
    <source>
        <dbReference type="Proteomes" id="UP000008639"/>
    </source>
</evidence>
<dbReference type="HOGENOM" id="CLU_2056512_0_0_11"/>
<proteinExistence type="predicted"/>
<name>F0M2H5_PSEPM</name>
<dbReference type="EMBL" id="CP002379">
    <property type="protein sequence ID" value="ADX73185.1"/>
    <property type="molecule type" value="Genomic_DNA"/>
</dbReference>